<evidence type="ECO:0000313" key="3">
    <source>
        <dbReference type="EMBL" id="NDV36457.1"/>
    </source>
</evidence>
<dbReference type="EMBL" id="GIBP01007488">
    <property type="protein sequence ID" value="NDV36457.1"/>
    <property type="molecule type" value="Transcribed_RNA"/>
</dbReference>
<accession>A0A6B2LHZ5</accession>
<dbReference type="InterPro" id="IPR000308">
    <property type="entry name" value="14-3-3"/>
</dbReference>
<dbReference type="SUPFAM" id="SSF48445">
    <property type="entry name" value="14-3-3 protein"/>
    <property type="match status" value="1"/>
</dbReference>
<dbReference type="AlphaFoldDB" id="A0A6B2LHZ5"/>
<dbReference type="Gene3D" id="1.20.190.20">
    <property type="entry name" value="14-3-3 domain"/>
    <property type="match status" value="1"/>
</dbReference>
<evidence type="ECO:0000259" key="2">
    <source>
        <dbReference type="SMART" id="SM00101"/>
    </source>
</evidence>
<feature type="domain" description="14-3-3" evidence="2">
    <location>
        <begin position="3"/>
        <end position="214"/>
    </location>
</feature>
<proteinExistence type="inferred from homology"/>
<dbReference type="SMART" id="SM00101">
    <property type="entry name" value="14_3_3"/>
    <property type="match status" value="1"/>
</dbReference>
<dbReference type="Pfam" id="PF00244">
    <property type="entry name" value="14-3-3"/>
    <property type="match status" value="1"/>
</dbReference>
<protein>
    <recommendedName>
        <fullName evidence="2">14-3-3 domain-containing protein</fullName>
    </recommendedName>
</protein>
<sequence>MALISLTEEAEMDSERVRLVEELCGLGVPLNSLHLAVLSSAFRNVIAPKRIAWMSLRSRRPQPALVGRYLDRIQGELEECALRGVRAVERAVRAVGCEEDVVFCCRLKGDFFHYMVENLEEGERRRALCVQGEESYAEGVARASGLPLLHPARLGILLNYCNFLHQALQETPRAISLTQEVLRTALPLSLQHPPKDSQYLLSLLSDNLTLWMED</sequence>
<dbReference type="PRINTS" id="PR00305">
    <property type="entry name" value="1433ZETA"/>
</dbReference>
<organism evidence="3">
    <name type="scientific">Arcella intermedia</name>
    <dbReference type="NCBI Taxonomy" id="1963864"/>
    <lineage>
        <taxon>Eukaryota</taxon>
        <taxon>Amoebozoa</taxon>
        <taxon>Tubulinea</taxon>
        <taxon>Elardia</taxon>
        <taxon>Arcellinida</taxon>
        <taxon>Sphaerothecina</taxon>
        <taxon>Arcellidae</taxon>
        <taxon>Arcella</taxon>
    </lineage>
</organism>
<comment type="similarity">
    <text evidence="1">Belongs to the 14-3-3 family.</text>
</comment>
<reference evidence="3" key="1">
    <citation type="journal article" date="2020" name="J. Eukaryot. Microbiol.">
        <title>De novo Sequencing, Assembly and Annotation of the Transcriptome for the Free-Living Testate Amoeba Arcella intermedia.</title>
        <authorList>
            <person name="Ribeiro G.M."/>
            <person name="Porfirio-Sousa A.L."/>
            <person name="Maurer-Alcala X.X."/>
            <person name="Katz L.A."/>
            <person name="Lahr D.J.G."/>
        </authorList>
    </citation>
    <scope>NUCLEOTIDE SEQUENCE</scope>
</reference>
<evidence type="ECO:0000256" key="1">
    <source>
        <dbReference type="ARBA" id="ARBA00006141"/>
    </source>
</evidence>
<name>A0A6B2LHZ5_9EUKA</name>
<dbReference type="InterPro" id="IPR036815">
    <property type="entry name" value="14-3-3_dom_sf"/>
</dbReference>
<dbReference type="InterPro" id="IPR023410">
    <property type="entry name" value="14-3-3_domain"/>
</dbReference>
<dbReference type="PANTHER" id="PTHR18860">
    <property type="entry name" value="14-3-3 PROTEIN"/>
    <property type="match status" value="1"/>
</dbReference>